<keyword evidence="3" id="KW-0547">Nucleotide-binding</keyword>
<keyword evidence="2" id="KW-0813">Transport</keyword>
<evidence type="ECO:0000256" key="1">
    <source>
        <dbReference type="ARBA" id="ARBA00005417"/>
    </source>
</evidence>
<proteinExistence type="inferred from homology"/>
<feature type="domain" description="ABC transporter" evidence="5">
    <location>
        <begin position="11"/>
        <end position="243"/>
    </location>
</feature>
<gene>
    <name evidence="6" type="ORF">FXF69_19065</name>
</gene>
<dbReference type="PROSITE" id="PS50893">
    <property type="entry name" value="ABC_TRANSPORTER_2"/>
    <property type="match status" value="1"/>
</dbReference>
<evidence type="ECO:0000313" key="6">
    <source>
        <dbReference type="EMBL" id="TYB45533.1"/>
    </source>
</evidence>
<dbReference type="InterPro" id="IPR027417">
    <property type="entry name" value="P-loop_NTPase"/>
</dbReference>
<organism evidence="6 7">
    <name type="scientific">Actinomadura chibensis</name>
    <dbReference type="NCBI Taxonomy" id="392828"/>
    <lineage>
        <taxon>Bacteria</taxon>
        <taxon>Bacillati</taxon>
        <taxon>Actinomycetota</taxon>
        <taxon>Actinomycetes</taxon>
        <taxon>Streptosporangiales</taxon>
        <taxon>Thermomonosporaceae</taxon>
        <taxon>Actinomadura</taxon>
    </lineage>
</organism>
<dbReference type="Gene3D" id="3.40.50.300">
    <property type="entry name" value="P-loop containing nucleotide triphosphate hydrolases"/>
    <property type="match status" value="1"/>
</dbReference>
<dbReference type="SMART" id="SM00382">
    <property type="entry name" value="AAA"/>
    <property type="match status" value="1"/>
</dbReference>
<dbReference type="EMBL" id="VSFG01000003">
    <property type="protein sequence ID" value="TYB45533.1"/>
    <property type="molecule type" value="Genomic_DNA"/>
</dbReference>
<dbReference type="InterPro" id="IPR003593">
    <property type="entry name" value="AAA+_ATPase"/>
</dbReference>
<dbReference type="Pfam" id="PF00005">
    <property type="entry name" value="ABC_tran"/>
    <property type="match status" value="1"/>
</dbReference>
<evidence type="ECO:0000256" key="3">
    <source>
        <dbReference type="ARBA" id="ARBA00022741"/>
    </source>
</evidence>
<keyword evidence="4 6" id="KW-0067">ATP-binding</keyword>
<dbReference type="RefSeq" id="WP_067894868.1">
    <property type="nucleotide sequence ID" value="NZ_VSFG01000003.1"/>
</dbReference>
<name>A0A5D0NM10_9ACTN</name>
<dbReference type="PANTHER" id="PTHR43335:SF2">
    <property type="entry name" value="ABC TRANSPORTER, ATP-BINDING PROTEIN"/>
    <property type="match status" value="1"/>
</dbReference>
<dbReference type="Proteomes" id="UP000323380">
    <property type="component" value="Unassembled WGS sequence"/>
</dbReference>
<dbReference type="PANTHER" id="PTHR43335">
    <property type="entry name" value="ABC TRANSPORTER, ATP-BINDING PROTEIN"/>
    <property type="match status" value="1"/>
</dbReference>
<accession>A0A5D0NM10</accession>
<dbReference type="GO" id="GO:0005524">
    <property type="term" value="F:ATP binding"/>
    <property type="evidence" value="ECO:0007669"/>
    <property type="project" value="UniProtKB-KW"/>
</dbReference>
<dbReference type="InterPro" id="IPR017871">
    <property type="entry name" value="ABC_transporter-like_CS"/>
</dbReference>
<evidence type="ECO:0000259" key="5">
    <source>
        <dbReference type="PROSITE" id="PS50893"/>
    </source>
</evidence>
<dbReference type="STRING" id="1220554.GCA_001552135_04622"/>
<sequence>MSASEPRPPIVAVEGLAKRYGRTVAVDGVDLELGPGVTGLLGPNGAGKTTLIRMLTTSTPPTGGRVTVLGREATGSVAERTAVRRLLGYLPQEVAFPRGMTCFAFVDYVALLKEWTDTARRHAEARRVLDLVGLGDRTTRRIRTLSGGQRRRLALAQSFIGAPPLLVLDEPTTGLDPEQRASLRTLLSEHATGGAVLLGTHQTEDVAALCERVIVMDAGRIRYDGAVADFVATAAGRVWLAPRALPGALHSWRTGSGRIRSVGGSAVADAVPADPTVEDAYLLMLGSDAGTDRQESAA</sequence>
<dbReference type="InterPro" id="IPR003439">
    <property type="entry name" value="ABC_transporter-like_ATP-bd"/>
</dbReference>
<dbReference type="PROSITE" id="PS00211">
    <property type="entry name" value="ABC_TRANSPORTER_1"/>
    <property type="match status" value="1"/>
</dbReference>
<keyword evidence="7" id="KW-1185">Reference proteome</keyword>
<reference evidence="6 7" key="1">
    <citation type="submission" date="2019-08" db="EMBL/GenBank/DDBJ databases">
        <title>Actinomadura sp. nov. CYP1-5 isolated from mountain soil.</title>
        <authorList>
            <person name="Songsumanus A."/>
            <person name="Kuncharoen N."/>
            <person name="Kudo T."/>
            <person name="Yuki M."/>
            <person name="Igarashi Y."/>
            <person name="Tanasupawat S."/>
        </authorList>
    </citation>
    <scope>NUCLEOTIDE SEQUENCE [LARGE SCALE GENOMIC DNA]</scope>
    <source>
        <strain evidence="6 7">JCM 14158</strain>
    </source>
</reference>
<comment type="caution">
    <text evidence="6">The sequence shown here is derived from an EMBL/GenBank/DDBJ whole genome shotgun (WGS) entry which is preliminary data.</text>
</comment>
<dbReference type="GO" id="GO:0016887">
    <property type="term" value="F:ATP hydrolysis activity"/>
    <property type="evidence" value="ECO:0007669"/>
    <property type="project" value="InterPro"/>
</dbReference>
<dbReference type="AlphaFoldDB" id="A0A5D0NM10"/>
<protein>
    <submittedName>
        <fullName evidence="6">ATP-binding cassette domain-containing protein</fullName>
    </submittedName>
</protein>
<comment type="similarity">
    <text evidence="1">Belongs to the ABC transporter superfamily.</text>
</comment>
<evidence type="ECO:0000313" key="7">
    <source>
        <dbReference type="Proteomes" id="UP000323380"/>
    </source>
</evidence>
<evidence type="ECO:0000256" key="4">
    <source>
        <dbReference type="ARBA" id="ARBA00022840"/>
    </source>
</evidence>
<evidence type="ECO:0000256" key="2">
    <source>
        <dbReference type="ARBA" id="ARBA00022448"/>
    </source>
</evidence>
<dbReference type="SUPFAM" id="SSF52540">
    <property type="entry name" value="P-loop containing nucleoside triphosphate hydrolases"/>
    <property type="match status" value="1"/>
</dbReference>